<dbReference type="InterPro" id="IPR013762">
    <property type="entry name" value="Integrase-like_cat_sf"/>
</dbReference>
<sequence length="177" mass="19894">MAGKPSKPYASYPLYAHAGGVWAKKILGKVHYFGPWSDPQGALESYLEKRDYLHGGLEPPTIAESVGELIESFLDHKRAHLATGDITRVTFREYETTCDVIRAHFGKFAALCDTCEVTKHGFYSLRRTFETIATTASVSQAAIDHIMGHARNDMASVYRQQIFDQQLKECADHVRAW</sequence>
<accession>A0A5K7XBX6</accession>
<dbReference type="GO" id="GO:0015074">
    <property type="term" value="P:DNA integration"/>
    <property type="evidence" value="ECO:0007669"/>
    <property type="project" value="InterPro"/>
</dbReference>
<dbReference type="Proteomes" id="UP000326837">
    <property type="component" value="Chromosome"/>
</dbReference>
<organism evidence="2 3">
    <name type="scientific">Lacipirellula parvula</name>
    <dbReference type="NCBI Taxonomy" id="2650471"/>
    <lineage>
        <taxon>Bacteria</taxon>
        <taxon>Pseudomonadati</taxon>
        <taxon>Planctomycetota</taxon>
        <taxon>Planctomycetia</taxon>
        <taxon>Pirellulales</taxon>
        <taxon>Lacipirellulaceae</taxon>
        <taxon>Lacipirellula</taxon>
    </lineage>
</organism>
<proteinExistence type="predicted"/>
<gene>
    <name evidence="2" type="ORF">PLANPX_3064</name>
</gene>
<reference evidence="3" key="1">
    <citation type="submission" date="2019-10" db="EMBL/GenBank/DDBJ databases">
        <title>Lacipirellula parvula gen. nov., sp. nov., representing a lineage of planctomycetes widespread in freshwater anoxic habitats, and description of the family Lacipirellulaceae.</title>
        <authorList>
            <person name="Dedysh S.N."/>
            <person name="Kulichevskaya I.S."/>
            <person name="Beletsky A.V."/>
            <person name="Rakitin A.L."/>
            <person name="Mardanov A.V."/>
            <person name="Ivanova A.A."/>
            <person name="Saltykova V.X."/>
            <person name="Rijpstra W.I.C."/>
            <person name="Sinninghe Damste J.S."/>
            <person name="Ravin N.V."/>
        </authorList>
    </citation>
    <scope>NUCLEOTIDE SEQUENCE [LARGE SCALE GENOMIC DNA]</scope>
    <source>
        <strain evidence="3">PX69</strain>
    </source>
</reference>
<dbReference type="SUPFAM" id="SSF56349">
    <property type="entry name" value="DNA breaking-rejoining enzymes"/>
    <property type="match status" value="1"/>
</dbReference>
<evidence type="ECO:0000256" key="1">
    <source>
        <dbReference type="ARBA" id="ARBA00023172"/>
    </source>
</evidence>
<dbReference type="InterPro" id="IPR011010">
    <property type="entry name" value="DNA_brk_join_enz"/>
</dbReference>
<evidence type="ECO:0000313" key="2">
    <source>
        <dbReference type="EMBL" id="BBO33452.1"/>
    </source>
</evidence>
<dbReference type="Gene3D" id="1.10.443.10">
    <property type="entry name" value="Intergrase catalytic core"/>
    <property type="match status" value="1"/>
</dbReference>
<keyword evidence="1" id="KW-0233">DNA recombination</keyword>
<dbReference type="RefSeq" id="WP_152099212.1">
    <property type="nucleotide sequence ID" value="NZ_AP021861.1"/>
</dbReference>
<evidence type="ECO:0000313" key="3">
    <source>
        <dbReference type="Proteomes" id="UP000326837"/>
    </source>
</evidence>
<dbReference type="GO" id="GO:0003677">
    <property type="term" value="F:DNA binding"/>
    <property type="evidence" value="ECO:0007669"/>
    <property type="project" value="InterPro"/>
</dbReference>
<keyword evidence="3" id="KW-1185">Reference proteome</keyword>
<dbReference type="KEGG" id="lpav:PLANPX_3064"/>
<dbReference type="GO" id="GO:0006310">
    <property type="term" value="P:DNA recombination"/>
    <property type="evidence" value="ECO:0007669"/>
    <property type="project" value="UniProtKB-KW"/>
</dbReference>
<dbReference type="AlphaFoldDB" id="A0A5K7XBX6"/>
<protein>
    <submittedName>
        <fullName evidence="2">Uncharacterized protein</fullName>
    </submittedName>
</protein>
<dbReference type="EMBL" id="AP021861">
    <property type="protein sequence ID" value="BBO33452.1"/>
    <property type="molecule type" value="Genomic_DNA"/>
</dbReference>
<name>A0A5K7XBX6_9BACT</name>